<evidence type="ECO:0000313" key="2">
    <source>
        <dbReference type="EMBL" id="GAA0037479.1"/>
    </source>
</evidence>
<organism evidence="2 3">
    <name type="scientific">Brevibacterium metallidurans</name>
    <dbReference type="NCBI Taxonomy" id="1482676"/>
    <lineage>
        <taxon>Bacteria</taxon>
        <taxon>Bacillati</taxon>
        <taxon>Actinomycetota</taxon>
        <taxon>Actinomycetes</taxon>
        <taxon>Micrococcales</taxon>
        <taxon>Brevibacteriaceae</taxon>
        <taxon>Brevibacterium</taxon>
    </lineage>
</organism>
<gene>
    <name evidence="2" type="ORF">NCCP602_34410</name>
</gene>
<accession>A0ABN0SSR1</accession>
<dbReference type="Proteomes" id="UP001498238">
    <property type="component" value="Unassembled WGS sequence"/>
</dbReference>
<feature type="region of interest" description="Disordered" evidence="1">
    <location>
        <begin position="45"/>
        <end position="66"/>
    </location>
</feature>
<comment type="caution">
    <text evidence="2">The sequence shown here is derived from an EMBL/GenBank/DDBJ whole genome shotgun (WGS) entry which is preliminary data.</text>
</comment>
<keyword evidence="3" id="KW-1185">Reference proteome</keyword>
<sequence length="234" mass="25225">MLATEYTFPVVQYMVACGSTRVGTGADSDFVGAGDVDGTGARCEASPLSWRPEPEDSSLGCDDSLGEGDSVCSVVDDPDEDGPEPRLDPAACAAEAGERTPVIDSSRASTIVAHTSARIRDARPVVCRGFAENMDLENAILILNESGAGGSGMPLIRGTGILGMSRANRVWTREGWLHVQRTIYYAGTWFRSQIHNIHKIPCDPADRLPCQLSLSPEATPLRWSQSRHLPLHLY</sequence>
<dbReference type="EMBL" id="BAAAAF010000031">
    <property type="protein sequence ID" value="GAA0037479.1"/>
    <property type="molecule type" value="Genomic_DNA"/>
</dbReference>
<evidence type="ECO:0000313" key="3">
    <source>
        <dbReference type="Proteomes" id="UP001498238"/>
    </source>
</evidence>
<evidence type="ECO:0000256" key="1">
    <source>
        <dbReference type="SAM" id="MobiDB-lite"/>
    </source>
</evidence>
<name>A0ABN0SSR1_9MICO</name>
<protein>
    <submittedName>
        <fullName evidence="2">Uncharacterized protein</fullName>
    </submittedName>
</protein>
<reference evidence="2 3" key="1">
    <citation type="submission" date="2024-01" db="EMBL/GenBank/DDBJ databases">
        <title>Characterization of antibiotic resistant novel bacterial strains and their environmental applications.</title>
        <authorList>
            <person name="Manzoor S."/>
            <person name="Abbas S."/>
            <person name="Arshad M."/>
            <person name="Ahmed I."/>
        </authorList>
    </citation>
    <scope>NUCLEOTIDE SEQUENCE [LARGE SCALE GENOMIC DNA]</scope>
    <source>
        <strain evidence="2 3">NCCP-602</strain>
    </source>
</reference>
<proteinExistence type="predicted"/>